<dbReference type="EMBL" id="MHSL01000032">
    <property type="protein sequence ID" value="OHA43092.1"/>
    <property type="molecule type" value="Genomic_DNA"/>
</dbReference>
<feature type="chain" id="PRO_5009583844" evidence="2">
    <location>
        <begin position="29"/>
        <end position="439"/>
    </location>
</feature>
<dbReference type="Gene3D" id="2.60.120.260">
    <property type="entry name" value="Galactose-binding domain-like"/>
    <property type="match status" value="2"/>
</dbReference>
<keyword evidence="2" id="KW-0732">Signal</keyword>
<accession>A0A1G2P638</accession>
<evidence type="ECO:0000313" key="3">
    <source>
        <dbReference type="EMBL" id="OHA43092.1"/>
    </source>
</evidence>
<comment type="caution">
    <text evidence="3">The sequence shown here is derived from an EMBL/GenBank/DDBJ whole genome shotgun (WGS) entry which is preliminary data.</text>
</comment>
<gene>
    <name evidence="3" type="ORF">A3G03_02255</name>
</gene>
<dbReference type="InterPro" id="IPR008979">
    <property type="entry name" value="Galactose-bd-like_sf"/>
</dbReference>
<protein>
    <submittedName>
        <fullName evidence="3">Uncharacterized protein</fullName>
    </submittedName>
</protein>
<proteinExistence type="predicted"/>
<evidence type="ECO:0000256" key="2">
    <source>
        <dbReference type="SAM" id="SignalP"/>
    </source>
</evidence>
<dbReference type="SUPFAM" id="SSF49785">
    <property type="entry name" value="Galactose-binding domain-like"/>
    <property type="match status" value="1"/>
</dbReference>
<evidence type="ECO:0000313" key="4">
    <source>
        <dbReference type="Proteomes" id="UP000176355"/>
    </source>
</evidence>
<dbReference type="Proteomes" id="UP000176355">
    <property type="component" value="Unassembled WGS sequence"/>
</dbReference>
<dbReference type="AlphaFoldDB" id="A0A1G2P638"/>
<feature type="compositionally biased region" description="Gly residues" evidence="1">
    <location>
        <begin position="402"/>
        <end position="411"/>
    </location>
</feature>
<sequence>MKKKMKKILTALFALALALGIIPTVVLANGPSCADCIEHTTEVVSDTTNVVLPGGGNAVPVTFIHPAWTASIPGATWIWSVDPVASPTTDEYSIFEKSFNVAGDVTSAVLDIASDNSYKVWINGTLVGEDASENNFSSAGQDQYTATVISALQSGANTIKVEVKNWALGGGTIYTNPAGLLYKLVVNSKECPPRCCIGDVKVRNRNNATVINNVSVVANTGGNVAAGGSGGNGGSSGNTIAIGGSCQEQSVASFSDTTNTVVGDGNAVAIVPHPAWTASIPGATWIWKSAATAPNETVAFEKSFTVVGVVLSATLDIATDNSYAVFIDGTPVASDAADNNFQLATQDSYDLTASVTTGTHTLRIEVKNVGTYNPSSNPAGLLYKLVVNSKECPLGSIANGGSANGGNGGSNSGNITTGNASAKSSVVNRVNTNVTRVRR</sequence>
<feature type="region of interest" description="Disordered" evidence="1">
    <location>
        <begin position="399"/>
        <end position="439"/>
    </location>
</feature>
<evidence type="ECO:0000256" key="1">
    <source>
        <dbReference type="SAM" id="MobiDB-lite"/>
    </source>
</evidence>
<organism evidence="3 4">
    <name type="scientific">Candidatus Taylorbacteria bacterium RIFCSPLOWO2_12_FULL_44_15c</name>
    <dbReference type="NCBI Taxonomy" id="1802333"/>
    <lineage>
        <taxon>Bacteria</taxon>
        <taxon>Candidatus Tayloriibacteriota</taxon>
    </lineage>
</organism>
<feature type="signal peptide" evidence="2">
    <location>
        <begin position="1"/>
        <end position="28"/>
    </location>
</feature>
<feature type="compositionally biased region" description="Low complexity" evidence="1">
    <location>
        <begin position="412"/>
        <end position="439"/>
    </location>
</feature>
<reference evidence="3 4" key="1">
    <citation type="journal article" date="2016" name="Nat. Commun.">
        <title>Thousands of microbial genomes shed light on interconnected biogeochemical processes in an aquifer system.</title>
        <authorList>
            <person name="Anantharaman K."/>
            <person name="Brown C.T."/>
            <person name="Hug L.A."/>
            <person name="Sharon I."/>
            <person name="Castelle C.J."/>
            <person name="Probst A.J."/>
            <person name="Thomas B.C."/>
            <person name="Singh A."/>
            <person name="Wilkins M.J."/>
            <person name="Karaoz U."/>
            <person name="Brodie E.L."/>
            <person name="Williams K.H."/>
            <person name="Hubbard S.S."/>
            <person name="Banfield J.F."/>
        </authorList>
    </citation>
    <scope>NUCLEOTIDE SEQUENCE [LARGE SCALE GENOMIC DNA]</scope>
</reference>
<dbReference type="STRING" id="1802333.A3G03_02255"/>
<name>A0A1G2P638_9BACT</name>